<accession>A0A375CGE7</accession>
<feature type="region of interest" description="Disordered" evidence="1">
    <location>
        <begin position="63"/>
        <end position="126"/>
    </location>
</feature>
<dbReference type="Proteomes" id="UP000256297">
    <property type="component" value="Chromosome CBM2589_a"/>
</dbReference>
<evidence type="ECO:0000256" key="1">
    <source>
        <dbReference type="SAM" id="MobiDB-lite"/>
    </source>
</evidence>
<proteinExistence type="predicted"/>
<feature type="compositionally biased region" description="Low complexity" evidence="1">
    <location>
        <begin position="85"/>
        <end position="95"/>
    </location>
</feature>
<dbReference type="EMBL" id="OFSP01000039">
    <property type="protein sequence ID" value="SOY69463.1"/>
    <property type="molecule type" value="Genomic_DNA"/>
</dbReference>
<name>A0A375CGE7_9BURK</name>
<feature type="compositionally biased region" description="Basic residues" evidence="1">
    <location>
        <begin position="63"/>
        <end position="72"/>
    </location>
</feature>
<organism evidence="2">
    <name type="scientific">Cupriavidus taiwanensis</name>
    <dbReference type="NCBI Taxonomy" id="164546"/>
    <lineage>
        <taxon>Bacteria</taxon>
        <taxon>Pseudomonadati</taxon>
        <taxon>Pseudomonadota</taxon>
        <taxon>Betaproteobacteria</taxon>
        <taxon>Burkholderiales</taxon>
        <taxon>Burkholderiaceae</taxon>
        <taxon>Cupriavidus</taxon>
    </lineage>
</organism>
<feature type="compositionally biased region" description="Basic residues" evidence="1">
    <location>
        <begin position="100"/>
        <end position="110"/>
    </location>
</feature>
<reference evidence="2" key="1">
    <citation type="submission" date="2018-01" db="EMBL/GenBank/DDBJ databases">
        <authorList>
            <person name="Clerissi C."/>
        </authorList>
    </citation>
    <scope>NUCLEOTIDE SEQUENCE</scope>
    <source>
        <strain evidence="2">Cupriavidus taiwanensis STM 3521</strain>
    </source>
</reference>
<protein>
    <submittedName>
        <fullName evidence="2">Uncharacterized protein</fullName>
    </submittedName>
</protein>
<sequence>MFFILDNLKGNWGLRHTMETVLAARGRVLLLEAPIPSSRGRFGGMIAFNIAYLILTEPYRVHRRTTRHRHSRPDRPGNPQAHQPRTVAARAAATAIRSGRPLRHQPRPRTRGAEAAGGRKHHRTRS</sequence>
<evidence type="ECO:0000313" key="2">
    <source>
        <dbReference type="EMBL" id="SOY69463.1"/>
    </source>
</evidence>
<gene>
    <name evidence="2" type="ORF">CBM2589_A90798</name>
</gene>
<comment type="caution">
    <text evidence="2">The sequence shown here is derived from an EMBL/GenBank/DDBJ whole genome shotgun (WGS) entry which is preliminary data.</text>
</comment>
<dbReference type="AlphaFoldDB" id="A0A375CGE7"/>